<keyword evidence="4" id="KW-1185">Reference proteome</keyword>
<sequence>MQSPLRYGITMPFPAPLPDHPGIARELADAGYTDVWSIEVDGLDGFTPLTLAAAGAPEVNLGTAIVSPYTRGPALLAMTAASLAELAPGRFHLGLGAASRPIVQDWNGTAYDRPYQRVRDTVRFLRAALAGERVAERYDTFEVNGFRLTRPPRTPPPIYLAALREGMLRLAGREADGAILNWLSADDVKRVVPYVHEGGSGKEIVCRVFVCPTEDADAARATFRRMITAYLNVPGYANYQRWLGRGDRLQPMWDAWESGDRRAALAAVPDSVVDELLVHGSPEQCREAIRRYVDNGVTVPVVWLIDAGTGSDPVADALALAP</sequence>
<dbReference type="InterPro" id="IPR036661">
    <property type="entry name" value="Luciferase-like_sf"/>
</dbReference>
<dbReference type="Gene3D" id="3.20.20.30">
    <property type="entry name" value="Luciferase-like domain"/>
    <property type="match status" value="1"/>
</dbReference>
<protein>
    <submittedName>
        <fullName evidence="3">LLM class F420-dependent oxidoreductase</fullName>
        <ecNumber evidence="3">1.-.-.-</ecNumber>
    </submittedName>
</protein>
<dbReference type="CDD" id="cd01097">
    <property type="entry name" value="Tetrahydromethanopterin_reductase"/>
    <property type="match status" value="1"/>
</dbReference>
<dbReference type="SUPFAM" id="SSF51679">
    <property type="entry name" value="Bacterial luciferase-like"/>
    <property type="match status" value="1"/>
</dbReference>
<feature type="domain" description="Luciferase-like" evidence="2">
    <location>
        <begin position="16"/>
        <end position="298"/>
    </location>
</feature>
<accession>A0ABV3DSY0</accession>
<dbReference type="NCBIfam" id="TIGR03841">
    <property type="entry name" value="F420_Rv3093c"/>
    <property type="match status" value="1"/>
</dbReference>
<dbReference type="PANTHER" id="PTHR43244">
    <property type="match status" value="1"/>
</dbReference>
<organism evidence="3 4">
    <name type="scientific">Streptodolium elevatio</name>
    <dbReference type="NCBI Taxonomy" id="3157996"/>
    <lineage>
        <taxon>Bacteria</taxon>
        <taxon>Bacillati</taxon>
        <taxon>Actinomycetota</taxon>
        <taxon>Actinomycetes</taxon>
        <taxon>Kitasatosporales</taxon>
        <taxon>Streptomycetaceae</taxon>
        <taxon>Streptodolium</taxon>
    </lineage>
</organism>
<keyword evidence="1 3" id="KW-0560">Oxidoreductase</keyword>
<dbReference type="InterPro" id="IPR011251">
    <property type="entry name" value="Luciferase-like_dom"/>
</dbReference>
<dbReference type="InterPro" id="IPR050564">
    <property type="entry name" value="F420-G6PD/mer"/>
</dbReference>
<dbReference type="Proteomes" id="UP001551482">
    <property type="component" value="Unassembled WGS sequence"/>
</dbReference>
<reference evidence="3 4" key="1">
    <citation type="submission" date="2024-06" db="EMBL/GenBank/DDBJ databases">
        <title>The Natural Products Discovery Center: Release of the First 8490 Sequenced Strains for Exploring Actinobacteria Biosynthetic Diversity.</title>
        <authorList>
            <person name="Kalkreuter E."/>
            <person name="Kautsar S.A."/>
            <person name="Yang D."/>
            <person name="Bader C.D."/>
            <person name="Teijaro C.N."/>
            <person name="Fluegel L."/>
            <person name="Davis C.M."/>
            <person name="Simpson J.R."/>
            <person name="Lauterbach L."/>
            <person name="Steele A.D."/>
            <person name="Gui C."/>
            <person name="Meng S."/>
            <person name="Li G."/>
            <person name="Viehrig K."/>
            <person name="Ye F."/>
            <person name="Su P."/>
            <person name="Kiefer A.F."/>
            <person name="Nichols A."/>
            <person name="Cepeda A.J."/>
            <person name="Yan W."/>
            <person name="Fan B."/>
            <person name="Jiang Y."/>
            <person name="Adhikari A."/>
            <person name="Zheng C.-J."/>
            <person name="Schuster L."/>
            <person name="Cowan T.M."/>
            <person name="Smanski M.J."/>
            <person name="Chevrette M.G."/>
            <person name="De Carvalho L.P.S."/>
            <person name="Shen B."/>
        </authorList>
    </citation>
    <scope>NUCLEOTIDE SEQUENCE [LARGE SCALE GENOMIC DNA]</scope>
    <source>
        <strain evidence="3 4">NPDC048946</strain>
    </source>
</reference>
<dbReference type="EC" id="1.-.-.-" evidence="3"/>
<evidence type="ECO:0000313" key="4">
    <source>
        <dbReference type="Proteomes" id="UP001551482"/>
    </source>
</evidence>
<evidence type="ECO:0000259" key="2">
    <source>
        <dbReference type="Pfam" id="PF00296"/>
    </source>
</evidence>
<name>A0ABV3DSY0_9ACTN</name>
<dbReference type="RefSeq" id="WP_358361405.1">
    <property type="nucleotide sequence ID" value="NZ_JBEZFP010000117.1"/>
</dbReference>
<evidence type="ECO:0000313" key="3">
    <source>
        <dbReference type="EMBL" id="MEU8138279.1"/>
    </source>
</evidence>
<dbReference type="PANTHER" id="PTHR43244:SF1">
    <property type="entry name" value="5,10-METHYLENETETRAHYDROMETHANOPTERIN REDUCTASE"/>
    <property type="match status" value="1"/>
</dbReference>
<dbReference type="Pfam" id="PF00296">
    <property type="entry name" value="Bac_luciferase"/>
    <property type="match status" value="1"/>
</dbReference>
<evidence type="ECO:0000256" key="1">
    <source>
        <dbReference type="ARBA" id="ARBA00023002"/>
    </source>
</evidence>
<dbReference type="InterPro" id="IPR022526">
    <property type="entry name" value="F420_Rv3093c"/>
</dbReference>
<gene>
    <name evidence="3" type="ORF">AB0C36_32840</name>
</gene>
<dbReference type="EMBL" id="JBEZFP010000117">
    <property type="protein sequence ID" value="MEU8138279.1"/>
    <property type="molecule type" value="Genomic_DNA"/>
</dbReference>
<comment type="caution">
    <text evidence="3">The sequence shown here is derived from an EMBL/GenBank/DDBJ whole genome shotgun (WGS) entry which is preliminary data.</text>
</comment>
<dbReference type="GO" id="GO:0016491">
    <property type="term" value="F:oxidoreductase activity"/>
    <property type="evidence" value="ECO:0007669"/>
    <property type="project" value="UniProtKB-KW"/>
</dbReference>
<proteinExistence type="predicted"/>